<sequence>MVLLVEGLVVKDEAVAWMAWAADGMVGRRGRGTTGRDLRNIGGATIKAARCSSFSLEARRCLKNVKRGTGGSVLSSLAILVVEKGTLTAEEAVVGLSETYPWKWEWQVKDLGNGRMMVKFPSAARVEEARCYLAFALKETNALVSVKRWSTEAMAKGKLDTTWVRIGGVSDELKHYFDLCEVGSMIGVVLDVDMSLFRKQEIVRLKVGVKDVALVPAVAELIVDLFLFDIFFEVEQVVEKGGLFGAGLKRGDENSDKNANKNREQKR</sequence>
<reference evidence="1" key="2">
    <citation type="submission" date="2017-06" db="EMBL/GenBank/DDBJ databases">
        <title>WGS assembly of Brachypodium distachyon.</title>
        <authorList>
            <consortium name="The International Brachypodium Initiative"/>
            <person name="Lucas S."/>
            <person name="Harmon-Smith M."/>
            <person name="Lail K."/>
            <person name="Tice H."/>
            <person name="Grimwood J."/>
            <person name="Bruce D."/>
            <person name="Barry K."/>
            <person name="Shu S."/>
            <person name="Lindquist E."/>
            <person name="Wang M."/>
            <person name="Pitluck S."/>
            <person name="Vogel J.P."/>
            <person name="Garvin D.F."/>
            <person name="Mockler T.C."/>
            <person name="Schmutz J."/>
            <person name="Rokhsar D."/>
            <person name="Bevan M.W."/>
        </authorList>
    </citation>
    <scope>NUCLEOTIDE SEQUENCE</scope>
    <source>
        <strain evidence="1">Bd21</strain>
    </source>
</reference>
<keyword evidence="3" id="KW-1185">Reference proteome</keyword>
<reference evidence="2" key="3">
    <citation type="submission" date="2018-08" db="UniProtKB">
        <authorList>
            <consortium name="EnsemblPlants"/>
        </authorList>
    </citation>
    <scope>IDENTIFICATION</scope>
    <source>
        <strain evidence="2">cv. Bd21</strain>
    </source>
</reference>
<dbReference type="Proteomes" id="UP000008810">
    <property type="component" value="Chromosome 5"/>
</dbReference>
<name>A0A2K2CHR8_BRADI</name>
<dbReference type="EMBL" id="CM000884">
    <property type="protein sequence ID" value="PNT61567.1"/>
    <property type="molecule type" value="Genomic_DNA"/>
</dbReference>
<gene>
    <name evidence="1" type="ORF">BRADI_5g16882v3</name>
</gene>
<evidence type="ECO:0000313" key="3">
    <source>
        <dbReference type="Proteomes" id="UP000008810"/>
    </source>
</evidence>
<dbReference type="PANTHER" id="PTHR33170:SF34">
    <property type="entry name" value="OS05G0102200 PROTEIN"/>
    <property type="match status" value="1"/>
</dbReference>
<protein>
    <recommendedName>
        <fullName evidence="4">DUF4283 domain-containing protein</fullName>
    </recommendedName>
</protein>
<dbReference type="PANTHER" id="PTHR33170">
    <property type="entry name" value="DUF4283 DOMAIN-CONTAINING PROTEIN-RELATED"/>
    <property type="match status" value="1"/>
</dbReference>
<accession>A0A2K2CHR8</accession>
<proteinExistence type="predicted"/>
<dbReference type="EnsemblPlants" id="PNT61567">
    <property type="protein sequence ID" value="PNT61567"/>
    <property type="gene ID" value="BRADI_5g16882v3"/>
</dbReference>
<evidence type="ECO:0008006" key="4">
    <source>
        <dbReference type="Google" id="ProtNLM"/>
    </source>
</evidence>
<dbReference type="InParanoid" id="A0A2K2CHR8"/>
<reference evidence="1 2" key="1">
    <citation type="journal article" date="2010" name="Nature">
        <title>Genome sequencing and analysis of the model grass Brachypodium distachyon.</title>
        <authorList>
            <consortium name="International Brachypodium Initiative"/>
        </authorList>
    </citation>
    <scope>NUCLEOTIDE SEQUENCE [LARGE SCALE GENOMIC DNA]</scope>
    <source>
        <strain evidence="1 2">Bd21</strain>
    </source>
</reference>
<organism evidence="1">
    <name type="scientific">Brachypodium distachyon</name>
    <name type="common">Purple false brome</name>
    <name type="synonym">Trachynia distachya</name>
    <dbReference type="NCBI Taxonomy" id="15368"/>
    <lineage>
        <taxon>Eukaryota</taxon>
        <taxon>Viridiplantae</taxon>
        <taxon>Streptophyta</taxon>
        <taxon>Embryophyta</taxon>
        <taxon>Tracheophyta</taxon>
        <taxon>Spermatophyta</taxon>
        <taxon>Magnoliopsida</taxon>
        <taxon>Liliopsida</taxon>
        <taxon>Poales</taxon>
        <taxon>Poaceae</taxon>
        <taxon>BOP clade</taxon>
        <taxon>Pooideae</taxon>
        <taxon>Stipodae</taxon>
        <taxon>Brachypodieae</taxon>
        <taxon>Brachypodium</taxon>
    </lineage>
</organism>
<dbReference type="AlphaFoldDB" id="A0A2K2CHR8"/>
<evidence type="ECO:0000313" key="2">
    <source>
        <dbReference type="EnsemblPlants" id="PNT61567"/>
    </source>
</evidence>
<dbReference type="Gramene" id="PNT61567">
    <property type="protein sequence ID" value="PNT61567"/>
    <property type="gene ID" value="BRADI_5g16882v3"/>
</dbReference>
<dbReference type="OrthoDB" id="671874at2759"/>
<evidence type="ECO:0000313" key="1">
    <source>
        <dbReference type="EMBL" id="PNT61567.1"/>
    </source>
</evidence>